<dbReference type="GO" id="GO:0007005">
    <property type="term" value="P:mitochondrion organization"/>
    <property type="evidence" value="ECO:0007669"/>
    <property type="project" value="TreeGrafter"/>
</dbReference>
<dbReference type="AlphaFoldDB" id="A0A0J7L3T3"/>
<dbReference type="PANTHER" id="PTHR14700:SF0">
    <property type="entry name" value="PENTATRICOPEPTIDE REPEAT-CONTAINING PROTEIN 2, MITOCHONDRIAL"/>
    <property type="match status" value="1"/>
</dbReference>
<dbReference type="OrthoDB" id="6073372at2759"/>
<accession>A0A0J7L3T3</accession>
<dbReference type="EMBL" id="LBMM01000761">
    <property type="protein sequence ID" value="KMQ97547.1"/>
    <property type="molecule type" value="Genomic_DNA"/>
</dbReference>
<reference evidence="1 2" key="1">
    <citation type="submission" date="2015-04" db="EMBL/GenBank/DDBJ databases">
        <title>Lasius niger genome sequencing.</title>
        <authorList>
            <person name="Konorov E.A."/>
            <person name="Nikitin M.A."/>
            <person name="Kirill M.V."/>
            <person name="Chang P."/>
        </authorList>
    </citation>
    <scope>NUCLEOTIDE SEQUENCE [LARGE SCALE GENOMIC DNA]</scope>
    <source>
        <tissue evidence="1">Whole</tissue>
    </source>
</reference>
<dbReference type="PANTHER" id="PTHR14700">
    <property type="entry name" value="PENTATRICOPEPTIDE REPEAT-CONTAINING PROTEIN 2, MITOCHONDRIAL"/>
    <property type="match status" value="1"/>
</dbReference>
<dbReference type="GO" id="GO:0003723">
    <property type="term" value="F:RNA binding"/>
    <property type="evidence" value="ECO:0007669"/>
    <property type="project" value="TreeGrafter"/>
</dbReference>
<dbReference type="GO" id="GO:0005739">
    <property type="term" value="C:mitochondrion"/>
    <property type="evidence" value="ECO:0007669"/>
    <property type="project" value="InterPro"/>
</dbReference>
<keyword evidence="2" id="KW-1185">Reference proteome</keyword>
<sequence length="324" mass="38133">MQEICDKDSSMIFTEDLKSMLHLAQKKPEDIELLVRMIAKFNSQNKELRFGTFIFGPVVMRTFYYLDEPDLAFTAFKDPQFDNFFDQMISYQILLCLLYKHGKYSEMRDVYNIIKNKNLDGGYPRNSLILVLAACYKENTPVTLQYALDLWREINDKGFKFMRRASTFLTALAIKQNSPHIAIEIVTSMRESRYIDVRCLKVLAYTDLKRFTEIVPIFRTSLEFDRPNANKETYFQDVIDKLEETMAKENIPEDFELYKLIALLKKNDHILPDTLEEHICHEITIDPLKRIQRRTNTFQSNGPQRQRSVSRNIGPLRPVLQDLL</sequence>
<name>A0A0J7L3T3_LASNI</name>
<protein>
    <submittedName>
        <fullName evidence="1">Pentatricopeptide repeat-containing protein 2</fullName>
    </submittedName>
</protein>
<dbReference type="PaxDb" id="67767-A0A0J7L3T3"/>
<dbReference type="Proteomes" id="UP000036403">
    <property type="component" value="Unassembled WGS sequence"/>
</dbReference>
<proteinExistence type="predicted"/>
<dbReference type="GO" id="GO:0050684">
    <property type="term" value="P:regulation of mRNA processing"/>
    <property type="evidence" value="ECO:0007669"/>
    <property type="project" value="InterPro"/>
</dbReference>
<gene>
    <name evidence="1" type="ORF">RF55_2109</name>
</gene>
<dbReference type="InterPro" id="IPR034629">
    <property type="entry name" value="PTCD2"/>
</dbReference>
<comment type="caution">
    <text evidence="1">The sequence shown here is derived from an EMBL/GenBank/DDBJ whole genome shotgun (WGS) entry which is preliminary data.</text>
</comment>
<organism evidence="1 2">
    <name type="scientific">Lasius niger</name>
    <name type="common">Black garden ant</name>
    <dbReference type="NCBI Taxonomy" id="67767"/>
    <lineage>
        <taxon>Eukaryota</taxon>
        <taxon>Metazoa</taxon>
        <taxon>Ecdysozoa</taxon>
        <taxon>Arthropoda</taxon>
        <taxon>Hexapoda</taxon>
        <taxon>Insecta</taxon>
        <taxon>Pterygota</taxon>
        <taxon>Neoptera</taxon>
        <taxon>Endopterygota</taxon>
        <taxon>Hymenoptera</taxon>
        <taxon>Apocrita</taxon>
        <taxon>Aculeata</taxon>
        <taxon>Formicoidea</taxon>
        <taxon>Formicidae</taxon>
        <taxon>Formicinae</taxon>
        <taxon>Lasius</taxon>
        <taxon>Lasius</taxon>
    </lineage>
</organism>
<evidence type="ECO:0000313" key="1">
    <source>
        <dbReference type="EMBL" id="KMQ97547.1"/>
    </source>
</evidence>
<evidence type="ECO:0000313" key="2">
    <source>
        <dbReference type="Proteomes" id="UP000036403"/>
    </source>
</evidence>